<evidence type="ECO:0000313" key="2">
    <source>
        <dbReference type="Proteomes" id="UP000799767"/>
    </source>
</evidence>
<dbReference type="AlphaFoldDB" id="A0A6A6Q8A3"/>
<evidence type="ECO:0000313" key="1">
    <source>
        <dbReference type="EMBL" id="KAF2487607.1"/>
    </source>
</evidence>
<evidence type="ECO:0008006" key="3">
    <source>
        <dbReference type="Google" id="ProtNLM"/>
    </source>
</evidence>
<sequence length="320" mass="36335">MACQLAEHIIAHSDKYGERHLIHPSIHLQRTPSFLLLPAPENQTRNTQHMDESSSSGLGQLARLPTELRLQIYALCLPTTPHFLNLLSTQSNLHWLATSRQIFTEAAPLLYSHTALYFDLEPAAKTRRGSLVSELAFHVQTHFTTPPPQPAAASFADKWIRRVLTRKVMVEVWCAYLDNIEEFLSWFAAGNISGFLAECEALEEVSVSLRDIFIGPLDEGVLVLREVGDGEWVRLLREGEVPHLRRLCGKMRRVEANVPRGCVVRWSLPGEALPEVAYLREGVPEREPTGRERAVSEFMDRVWRFVREREGQELDILLGS</sequence>
<dbReference type="EMBL" id="MU001631">
    <property type="protein sequence ID" value="KAF2487607.1"/>
    <property type="molecule type" value="Genomic_DNA"/>
</dbReference>
<proteinExistence type="predicted"/>
<keyword evidence="2" id="KW-1185">Reference proteome</keyword>
<dbReference type="Proteomes" id="UP000799767">
    <property type="component" value="Unassembled WGS sequence"/>
</dbReference>
<name>A0A6A6Q8A3_9PEZI</name>
<organism evidence="1 2">
    <name type="scientific">Neohortaea acidophila</name>
    <dbReference type="NCBI Taxonomy" id="245834"/>
    <lineage>
        <taxon>Eukaryota</taxon>
        <taxon>Fungi</taxon>
        <taxon>Dikarya</taxon>
        <taxon>Ascomycota</taxon>
        <taxon>Pezizomycotina</taxon>
        <taxon>Dothideomycetes</taxon>
        <taxon>Dothideomycetidae</taxon>
        <taxon>Mycosphaerellales</taxon>
        <taxon>Teratosphaeriaceae</taxon>
        <taxon>Neohortaea</taxon>
    </lineage>
</organism>
<dbReference type="GeneID" id="54476080"/>
<accession>A0A6A6Q8A3</accession>
<dbReference type="RefSeq" id="XP_033594176.1">
    <property type="nucleotide sequence ID" value="XM_033735078.1"/>
</dbReference>
<dbReference type="OrthoDB" id="2951834at2759"/>
<reference evidence="1" key="1">
    <citation type="journal article" date="2020" name="Stud. Mycol.">
        <title>101 Dothideomycetes genomes: a test case for predicting lifestyles and emergence of pathogens.</title>
        <authorList>
            <person name="Haridas S."/>
            <person name="Albert R."/>
            <person name="Binder M."/>
            <person name="Bloem J."/>
            <person name="Labutti K."/>
            <person name="Salamov A."/>
            <person name="Andreopoulos B."/>
            <person name="Baker S."/>
            <person name="Barry K."/>
            <person name="Bills G."/>
            <person name="Bluhm B."/>
            <person name="Cannon C."/>
            <person name="Castanera R."/>
            <person name="Culley D."/>
            <person name="Daum C."/>
            <person name="Ezra D."/>
            <person name="Gonzalez J."/>
            <person name="Henrissat B."/>
            <person name="Kuo A."/>
            <person name="Liang C."/>
            <person name="Lipzen A."/>
            <person name="Lutzoni F."/>
            <person name="Magnuson J."/>
            <person name="Mondo S."/>
            <person name="Nolan M."/>
            <person name="Ohm R."/>
            <person name="Pangilinan J."/>
            <person name="Park H.-J."/>
            <person name="Ramirez L."/>
            <person name="Alfaro M."/>
            <person name="Sun H."/>
            <person name="Tritt A."/>
            <person name="Yoshinaga Y."/>
            <person name="Zwiers L.-H."/>
            <person name="Turgeon B."/>
            <person name="Goodwin S."/>
            <person name="Spatafora J."/>
            <person name="Crous P."/>
            <person name="Grigoriev I."/>
        </authorList>
    </citation>
    <scope>NUCLEOTIDE SEQUENCE</scope>
    <source>
        <strain evidence="1">CBS 113389</strain>
    </source>
</reference>
<gene>
    <name evidence="1" type="ORF">BDY17DRAFT_306971</name>
</gene>
<protein>
    <recommendedName>
        <fullName evidence="3">F-box domain-containing protein</fullName>
    </recommendedName>
</protein>